<evidence type="ECO:0000256" key="4">
    <source>
        <dbReference type="ARBA" id="ARBA00022759"/>
    </source>
</evidence>
<dbReference type="GO" id="GO:0046872">
    <property type="term" value="F:metal ion binding"/>
    <property type="evidence" value="ECO:0007669"/>
    <property type="project" value="UniProtKB-KW"/>
</dbReference>
<protein>
    <submittedName>
        <fullName evidence="9">Nuclease S1</fullName>
    </submittedName>
</protein>
<dbReference type="OrthoDB" id="441446at2759"/>
<dbReference type="EMBL" id="CM003110">
    <property type="protein sequence ID" value="KUI74524.1"/>
    <property type="molecule type" value="Genomic_DNA"/>
</dbReference>
<dbReference type="Proteomes" id="UP000078559">
    <property type="component" value="Chromosome 13"/>
</dbReference>
<dbReference type="PANTHER" id="PTHR33146:SF26">
    <property type="entry name" value="ENDONUCLEASE 4"/>
    <property type="match status" value="1"/>
</dbReference>
<feature type="signal peptide" evidence="8">
    <location>
        <begin position="1"/>
        <end position="19"/>
    </location>
</feature>
<keyword evidence="10" id="KW-1185">Reference proteome</keyword>
<keyword evidence="6" id="KW-1015">Disulfide bond</keyword>
<dbReference type="GO" id="GO:0003676">
    <property type="term" value="F:nucleic acid binding"/>
    <property type="evidence" value="ECO:0007669"/>
    <property type="project" value="InterPro"/>
</dbReference>
<keyword evidence="8" id="KW-0732">Signal</keyword>
<organism evidence="9 10">
    <name type="scientific">Cytospora mali</name>
    <name type="common">Apple Valsa canker fungus</name>
    <name type="synonym">Valsa mali</name>
    <dbReference type="NCBI Taxonomy" id="578113"/>
    <lineage>
        <taxon>Eukaryota</taxon>
        <taxon>Fungi</taxon>
        <taxon>Dikarya</taxon>
        <taxon>Ascomycota</taxon>
        <taxon>Pezizomycotina</taxon>
        <taxon>Sordariomycetes</taxon>
        <taxon>Sordariomycetidae</taxon>
        <taxon>Diaporthales</taxon>
        <taxon>Cytosporaceae</taxon>
        <taxon>Cytospora</taxon>
    </lineage>
</organism>
<keyword evidence="5" id="KW-0378">Hydrolase</keyword>
<dbReference type="Gene3D" id="1.10.575.10">
    <property type="entry name" value="P1 Nuclease"/>
    <property type="match status" value="2"/>
</dbReference>
<keyword evidence="4" id="KW-0255">Endonuclease</keyword>
<evidence type="ECO:0000256" key="8">
    <source>
        <dbReference type="SAM" id="SignalP"/>
    </source>
</evidence>
<dbReference type="GO" id="GO:0006308">
    <property type="term" value="P:DNA catabolic process"/>
    <property type="evidence" value="ECO:0007669"/>
    <property type="project" value="InterPro"/>
</dbReference>
<name>A0A194WDR0_CYTMA</name>
<dbReference type="InterPro" id="IPR003154">
    <property type="entry name" value="S1/P1nuclease"/>
</dbReference>
<evidence type="ECO:0000313" key="10">
    <source>
        <dbReference type="Proteomes" id="UP000078559"/>
    </source>
</evidence>
<accession>A0A194WDR0</accession>
<dbReference type="AlphaFoldDB" id="A0A194WDR0"/>
<evidence type="ECO:0000256" key="6">
    <source>
        <dbReference type="ARBA" id="ARBA00023157"/>
    </source>
</evidence>
<reference evidence="9" key="1">
    <citation type="submission" date="2014-12" db="EMBL/GenBank/DDBJ databases">
        <title>Genome Sequence of Valsa Canker Pathogens Uncovers a Specific Adaption of Colonization on Woody Bark.</title>
        <authorList>
            <person name="Yin Z."/>
            <person name="Liu H."/>
            <person name="Gao X."/>
            <person name="Li Z."/>
            <person name="Song N."/>
            <person name="Ke X."/>
            <person name="Dai Q."/>
            <person name="Wu Y."/>
            <person name="Sun Y."/>
            <person name="Xu J.-R."/>
            <person name="Kang Z.K."/>
            <person name="Wang L."/>
            <person name="Huang L."/>
        </authorList>
    </citation>
    <scope>NUCLEOTIDE SEQUENCE [LARGE SCALE GENOMIC DNA]</scope>
    <source>
        <strain evidence="9">03-8</strain>
    </source>
</reference>
<feature type="chain" id="PRO_5008267373" evidence="8">
    <location>
        <begin position="20"/>
        <end position="326"/>
    </location>
</feature>
<dbReference type="SUPFAM" id="SSF48537">
    <property type="entry name" value="Phospholipase C/P1 nuclease"/>
    <property type="match status" value="2"/>
</dbReference>
<evidence type="ECO:0000256" key="2">
    <source>
        <dbReference type="ARBA" id="ARBA00022722"/>
    </source>
</evidence>
<evidence type="ECO:0000256" key="1">
    <source>
        <dbReference type="ARBA" id="ARBA00009547"/>
    </source>
</evidence>
<dbReference type="SMR" id="A0A194WDR0"/>
<comment type="similarity">
    <text evidence="1">Belongs to the nuclease type I family.</text>
</comment>
<dbReference type="CDD" id="cd11010">
    <property type="entry name" value="S1-P1_nuclease"/>
    <property type="match status" value="1"/>
</dbReference>
<proteinExistence type="inferred from homology"/>
<dbReference type="GO" id="GO:0004519">
    <property type="term" value="F:endonuclease activity"/>
    <property type="evidence" value="ECO:0007669"/>
    <property type="project" value="UniProtKB-KW"/>
</dbReference>
<dbReference type="Pfam" id="PF02265">
    <property type="entry name" value="S1-P1_nuclease"/>
    <property type="match status" value="2"/>
</dbReference>
<keyword evidence="3" id="KW-0479">Metal-binding</keyword>
<sequence>MRLSSVAALGCLAVPQALAWGGFGHITIAYIASNFVQPQTTNYFQTLLRNDTGDYLANVATWADSVRYMKWAHFTGVFHFIDAKDDPPYNCTVELDRDCKEEGCVVTAIGNYTSQILDPTIPAWLRAQAAKFVVHFVSDIHQPLHDEDVAKGGNGIHVLWEGAELNLHHVWDSSIAEKWVGGVEKRPYAEAKEWAANITGKIQHGEFKAQSKAWLDGVDFANPNGTALAWAREGNAYVCSHVLPEGPTAIEGQELTGDYYEKAAPVIELQVALLPEGPTAIEGQELTGDYYEKAAPVIELQVARAGFRLAAWLDLIVAALKLEDEL</sequence>
<gene>
    <name evidence="9" type="ORF">VM1G_10098</name>
</gene>
<keyword evidence="7" id="KW-0325">Glycoprotein</keyword>
<evidence type="ECO:0000256" key="3">
    <source>
        <dbReference type="ARBA" id="ARBA00022723"/>
    </source>
</evidence>
<dbReference type="GO" id="GO:0016788">
    <property type="term" value="F:hydrolase activity, acting on ester bonds"/>
    <property type="evidence" value="ECO:0007669"/>
    <property type="project" value="InterPro"/>
</dbReference>
<evidence type="ECO:0000256" key="5">
    <source>
        <dbReference type="ARBA" id="ARBA00022801"/>
    </source>
</evidence>
<keyword evidence="2" id="KW-0540">Nuclease</keyword>
<dbReference type="PANTHER" id="PTHR33146">
    <property type="entry name" value="ENDONUCLEASE 4"/>
    <property type="match status" value="1"/>
</dbReference>
<evidence type="ECO:0000313" key="9">
    <source>
        <dbReference type="EMBL" id="KUI74524.1"/>
    </source>
</evidence>
<evidence type="ECO:0000256" key="7">
    <source>
        <dbReference type="ARBA" id="ARBA00023180"/>
    </source>
</evidence>
<dbReference type="InterPro" id="IPR008947">
    <property type="entry name" value="PLipase_C/P1_nuclease_dom_sf"/>
</dbReference>